<dbReference type="eggNOG" id="COG3701">
    <property type="taxonomic scope" value="Bacteria"/>
</dbReference>
<accession>D5BJT1</accession>
<proteinExistence type="predicted"/>
<evidence type="ECO:0008006" key="3">
    <source>
        <dbReference type="Google" id="ProtNLM"/>
    </source>
</evidence>
<protein>
    <recommendedName>
        <fullName evidence="3">Conjugative transposon protein TraK</fullName>
    </recommendedName>
</protein>
<reference evidence="1 2" key="1">
    <citation type="journal article" date="2010" name="BMC Genomics">
        <title>The complete genome of Zunongwangia profunda SM-A87 reveals its adaptation to the deep-sea environment and ecological role in sedimentary organic nitrogen degradation.</title>
        <authorList>
            <person name="Qin Q.L."/>
            <person name="Zhang X.Y."/>
            <person name="Wang X.M."/>
            <person name="Liu G.M."/>
            <person name="Chen X.L."/>
            <person name="Xie B.B."/>
            <person name="Dang H.Y."/>
            <person name="Zhou B.C."/>
            <person name="Yu J."/>
            <person name="Zhang Y.Z."/>
        </authorList>
    </citation>
    <scope>NUCLEOTIDE SEQUENCE [LARGE SCALE GENOMIC DNA]</scope>
    <source>
        <strain evidence="2">DSM 18752 / CCTCC AB 206139 / SM-A87</strain>
    </source>
</reference>
<dbReference type="EMBL" id="CP001650">
    <property type="protein sequence ID" value="ADF53779.1"/>
    <property type="molecule type" value="Genomic_DNA"/>
</dbReference>
<dbReference type="NCBIfam" id="TIGR03781">
    <property type="entry name" value="Bac_Flav_CT_K"/>
    <property type="match status" value="1"/>
</dbReference>
<dbReference type="KEGG" id="zpr:ZPR_3463"/>
<dbReference type="STRING" id="655815.ZPR_3463"/>
<dbReference type="OrthoDB" id="1039148at2"/>
<evidence type="ECO:0000313" key="1">
    <source>
        <dbReference type="EMBL" id="ADF53779.1"/>
    </source>
</evidence>
<gene>
    <name evidence="1" type="ordered locus">ZPR_3463</name>
</gene>
<dbReference type="InterPro" id="IPR022276">
    <property type="entry name" value="Conjug_transposon_TraK"/>
</dbReference>
<sequence>MFKKMKNIDTAFRHIRGFTMLIIAGSVLLSCFALYKSFSLVSEMQDRIYILANGKALEAYSAGRKDNIPVEARDHVKTFHQLFFTLDPDDKAIETNITKALYLADGSAKRIYDDLKENGYYAGLISGNVNQTIHVDSVAVDINKYPYRFRCYATQRIVRPTSITTRSLITEGALRNVSRSDNNPHGFLIERWATIANKDLKTTARRY</sequence>
<dbReference type="PROSITE" id="PS51257">
    <property type="entry name" value="PROKAR_LIPOPROTEIN"/>
    <property type="match status" value="1"/>
</dbReference>
<dbReference type="Proteomes" id="UP000001654">
    <property type="component" value="Chromosome"/>
</dbReference>
<dbReference type="AlphaFoldDB" id="D5BJT1"/>
<evidence type="ECO:0000313" key="2">
    <source>
        <dbReference type="Proteomes" id="UP000001654"/>
    </source>
</evidence>
<name>D5BJT1_ZUNPS</name>
<organism evidence="1 2">
    <name type="scientific">Zunongwangia profunda (strain DSM 18752 / CCTCC AB 206139 / SM-A87)</name>
    <name type="common">Wangia profunda</name>
    <dbReference type="NCBI Taxonomy" id="655815"/>
    <lineage>
        <taxon>Bacteria</taxon>
        <taxon>Pseudomonadati</taxon>
        <taxon>Bacteroidota</taxon>
        <taxon>Flavobacteriia</taxon>
        <taxon>Flavobacteriales</taxon>
        <taxon>Flavobacteriaceae</taxon>
        <taxon>Zunongwangia</taxon>
    </lineage>
</organism>
<keyword evidence="2" id="KW-1185">Reference proteome</keyword>
<dbReference type="HOGENOM" id="CLU_088153_0_0_10"/>